<organism evidence="11">
    <name type="scientific">Haemonchus placei</name>
    <name type="common">Barber's pole worm</name>
    <dbReference type="NCBI Taxonomy" id="6290"/>
    <lineage>
        <taxon>Eukaryota</taxon>
        <taxon>Metazoa</taxon>
        <taxon>Ecdysozoa</taxon>
        <taxon>Nematoda</taxon>
        <taxon>Chromadorea</taxon>
        <taxon>Rhabditida</taxon>
        <taxon>Rhabditina</taxon>
        <taxon>Rhabditomorpha</taxon>
        <taxon>Strongyloidea</taxon>
        <taxon>Trichostrongylidae</taxon>
        <taxon>Haemonchus</taxon>
    </lineage>
</organism>
<evidence type="ECO:0000256" key="6">
    <source>
        <dbReference type="ARBA" id="ARBA00022490"/>
    </source>
</evidence>
<reference evidence="11" key="1">
    <citation type="submission" date="2017-02" db="UniProtKB">
        <authorList>
            <consortium name="WormBaseParasite"/>
        </authorList>
    </citation>
    <scope>IDENTIFICATION</scope>
</reference>
<protein>
    <recommendedName>
        <fullName evidence="5">Elongator complex protein 5</fullName>
    </recommendedName>
</protein>
<dbReference type="GO" id="GO:0033588">
    <property type="term" value="C:elongator holoenzyme complex"/>
    <property type="evidence" value="ECO:0007669"/>
    <property type="project" value="InterPro"/>
</dbReference>
<evidence type="ECO:0000313" key="11">
    <source>
        <dbReference type="WBParaSite" id="HPLM_0000843601-mRNA-1"/>
    </source>
</evidence>
<keyword evidence="8" id="KW-0539">Nucleus</keyword>
<dbReference type="GO" id="GO:0005829">
    <property type="term" value="C:cytosol"/>
    <property type="evidence" value="ECO:0007669"/>
    <property type="project" value="TreeGrafter"/>
</dbReference>
<dbReference type="WBParaSite" id="HPLM_0000843601-mRNA-1">
    <property type="protein sequence ID" value="HPLM_0000843601-mRNA-1"/>
    <property type="gene ID" value="HPLM_0000843601"/>
</dbReference>
<dbReference type="EMBL" id="UZAF01016859">
    <property type="protein sequence ID" value="VDO34839.1"/>
    <property type="molecule type" value="Genomic_DNA"/>
</dbReference>
<gene>
    <name evidence="9" type="ORF">HPLM_LOCUS8428</name>
</gene>
<evidence type="ECO:0000256" key="2">
    <source>
        <dbReference type="ARBA" id="ARBA00004496"/>
    </source>
</evidence>
<sequence length="268" mass="29945">MALRALVPNGFLLLRDNETCNGEPLAFALVRSFKSFVVVTIPGKEKVLRRRYGARCEGATFICLDYQATMEIIHAKIVTGSPSCCILDCMDVFVDKHGVDSIAAFISRLKAKFPVIAVCSEASIDEEEYNRLRAVANSVIRLQRRGNRCVSELVMYKKNGKRTKATEAFSINADLEIFTEKFEPSDVNSVAASEKPSIATMDMEPELSEKELAARSQLNLPFTSQFKQSHLNNLRLADRKVRVGGQIIYTPDKEDDLDDSDPDEDLNL</sequence>
<evidence type="ECO:0000256" key="3">
    <source>
        <dbReference type="ARBA" id="ARBA00005043"/>
    </source>
</evidence>
<dbReference type="Proteomes" id="UP000268014">
    <property type="component" value="Unassembled WGS sequence"/>
</dbReference>
<dbReference type="GO" id="GO:0005634">
    <property type="term" value="C:nucleus"/>
    <property type="evidence" value="ECO:0007669"/>
    <property type="project" value="UniProtKB-SubCell"/>
</dbReference>
<keyword evidence="6" id="KW-0963">Cytoplasm</keyword>
<keyword evidence="10" id="KW-1185">Reference proteome</keyword>
<evidence type="ECO:0000313" key="10">
    <source>
        <dbReference type="Proteomes" id="UP000268014"/>
    </source>
</evidence>
<evidence type="ECO:0000256" key="5">
    <source>
        <dbReference type="ARBA" id="ARBA00020264"/>
    </source>
</evidence>
<evidence type="ECO:0000256" key="7">
    <source>
        <dbReference type="ARBA" id="ARBA00022694"/>
    </source>
</evidence>
<dbReference type="PANTHER" id="PTHR15641:SF1">
    <property type="entry name" value="ELONGATOR COMPLEX PROTEIN 5"/>
    <property type="match status" value="1"/>
</dbReference>
<dbReference type="OMA" id="KRYPFML"/>
<name>A0A0N4WD03_HAEPC</name>
<keyword evidence="7" id="KW-0819">tRNA processing</keyword>
<evidence type="ECO:0000256" key="1">
    <source>
        <dbReference type="ARBA" id="ARBA00004123"/>
    </source>
</evidence>
<dbReference type="OrthoDB" id="5829461at2759"/>
<proteinExistence type="inferred from homology"/>
<evidence type="ECO:0000313" key="9">
    <source>
        <dbReference type="EMBL" id="VDO34839.1"/>
    </source>
</evidence>
<accession>A0A0N4WD03</accession>
<dbReference type="STRING" id="6290.A0A0N4WD03"/>
<evidence type="ECO:0000256" key="8">
    <source>
        <dbReference type="ARBA" id="ARBA00023242"/>
    </source>
</evidence>
<reference evidence="9 10" key="2">
    <citation type="submission" date="2018-11" db="EMBL/GenBank/DDBJ databases">
        <authorList>
            <consortium name="Pathogen Informatics"/>
        </authorList>
    </citation>
    <scope>NUCLEOTIDE SEQUENCE [LARGE SCALE GENOMIC DNA]</scope>
    <source>
        <strain evidence="9 10">MHpl1</strain>
    </source>
</reference>
<comment type="similarity">
    <text evidence="4">Belongs to the ELP5 family.</text>
</comment>
<dbReference type="AlphaFoldDB" id="A0A0N4WD03"/>
<dbReference type="GO" id="GO:0000049">
    <property type="term" value="F:tRNA binding"/>
    <property type="evidence" value="ECO:0007669"/>
    <property type="project" value="TreeGrafter"/>
</dbReference>
<dbReference type="PANTHER" id="PTHR15641">
    <property type="entry name" value="ELONGATOR COMPLEX PROTEIN 5"/>
    <property type="match status" value="1"/>
</dbReference>
<evidence type="ECO:0000256" key="4">
    <source>
        <dbReference type="ARBA" id="ARBA00009567"/>
    </source>
</evidence>
<dbReference type="InterPro" id="IPR019519">
    <property type="entry name" value="Elp5"/>
</dbReference>
<comment type="pathway">
    <text evidence="3">tRNA modification; 5-methoxycarbonylmethyl-2-thiouridine-tRNA biosynthesis.</text>
</comment>
<comment type="subcellular location">
    <subcellularLocation>
        <location evidence="2">Cytoplasm</location>
    </subcellularLocation>
    <subcellularLocation>
        <location evidence="1">Nucleus</location>
    </subcellularLocation>
</comment>
<dbReference type="UniPathway" id="UPA00988"/>
<dbReference type="GO" id="GO:0002098">
    <property type="term" value="P:tRNA wobble uridine modification"/>
    <property type="evidence" value="ECO:0007669"/>
    <property type="project" value="InterPro"/>
</dbReference>